<dbReference type="PANTHER" id="PTHR48077:SF3">
    <property type="entry name" value="TRYPTOPHAN SYNTHASE"/>
    <property type="match status" value="1"/>
</dbReference>
<name>A0A2X1N711_ECOLX</name>
<gene>
    <name evidence="4" type="primary">trpB_2</name>
    <name evidence="4" type="ORF">NCTC9073_01734</name>
</gene>
<dbReference type="EC" id="4.2.1.20" evidence="4"/>
<evidence type="ECO:0000313" key="5">
    <source>
        <dbReference type="Proteomes" id="UP000250780"/>
    </source>
</evidence>
<dbReference type="EMBL" id="UASD01000008">
    <property type="protein sequence ID" value="SPX10437.1"/>
    <property type="molecule type" value="Genomic_DNA"/>
</dbReference>
<dbReference type="Gene3D" id="3.40.50.1100">
    <property type="match status" value="1"/>
</dbReference>
<comment type="function">
    <text evidence="2">The beta subunit is responsible for the synthesis of L-tryptophan from indole and L-serine.</text>
</comment>
<sequence length="80" mass="8506">MIGEETKAQILEREGRLPDAVIACVGGGSNAIGMFADFINETNVGLIGVEPGGHGIETGEHGAPLKTWSRGYLFRYESGR</sequence>
<dbReference type="GO" id="GO:0004834">
    <property type="term" value="F:tryptophan synthase activity"/>
    <property type="evidence" value="ECO:0007669"/>
    <property type="project" value="UniProtKB-EC"/>
</dbReference>
<dbReference type="Proteomes" id="UP000250780">
    <property type="component" value="Unassembled WGS sequence"/>
</dbReference>
<dbReference type="AlphaFoldDB" id="A0A2X1N711"/>
<evidence type="ECO:0000256" key="2">
    <source>
        <dbReference type="ARBA" id="ARBA00002786"/>
    </source>
</evidence>
<proteinExistence type="predicted"/>
<accession>A0A2X1N711</accession>
<protein>
    <submittedName>
        <fullName evidence="4">Tryptophan synthase</fullName>
        <ecNumber evidence="4">4.2.1.20</ecNumber>
    </submittedName>
</protein>
<dbReference type="InterPro" id="IPR023026">
    <property type="entry name" value="Trp_synth_beta/beta-like"/>
</dbReference>
<reference evidence="4 5" key="1">
    <citation type="submission" date="2018-06" db="EMBL/GenBank/DDBJ databases">
        <authorList>
            <consortium name="Pathogen Informatics"/>
            <person name="Doyle S."/>
        </authorList>
    </citation>
    <scope>NUCLEOTIDE SEQUENCE [LARGE SCALE GENOMIC DNA]</scope>
    <source>
        <strain evidence="4 5">NCTC9073</strain>
    </source>
</reference>
<dbReference type="InterPro" id="IPR036052">
    <property type="entry name" value="TrpB-like_PALP_sf"/>
</dbReference>
<evidence type="ECO:0000313" key="4">
    <source>
        <dbReference type="EMBL" id="SPX10437.1"/>
    </source>
</evidence>
<evidence type="ECO:0000256" key="3">
    <source>
        <dbReference type="ARBA" id="ARBA00022898"/>
    </source>
</evidence>
<keyword evidence="4" id="KW-0456">Lyase</keyword>
<dbReference type="GO" id="GO:0005737">
    <property type="term" value="C:cytoplasm"/>
    <property type="evidence" value="ECO:0007669"/>
    <property type="project" value="TreeGrafter"/>
</dbReference>
<dbReference type="SUPFAM" id="SSF53686">
    <property type="entry name" value="Tryptophan synthase beta subunit-like PLP-dependent enzymes"/>
    <property type="match status" value="1"/>
</dbReference>
<comment type="cofactor">
    <cofactor evidence="1">
        <name>pyridoxal 5'-phosphate</name>
        <dbReference type="ChEBI" id="CHEBI:597326"/>
    </cofactor>
</comment>
<organism evidence="4 5">
    <name type="scientific">Escherichia coli</name>
    <dbReference type="NCBI Taxonomy" id="562"/>
    <lineage>
        <taxon>Bacteria</taxon>
        <taxon>Pseudomonadati</taxon>
        <taxon>Pseudomonadota</taxon>
        <taxon>Gammaproteobacteria</taxon>
        <taxon>Enterobacterales</taxon>
        <taxon>Enterobacteriaceae</taxon>
        <taxon>Escherichia</taxon>
    </lineage>
</organism>
<dbReference type="PANTHER" id="PTHR48077">
    <property type="entry name" value="TRYPTOPHAN SYNTHASE-RELATED"/>
    <property type="match status" value="1"/>
</dbReference>
<evidence type="ECO:0000256" key="1">
    <source>
        <dbReference type="ARBA" id="ARBA00001933"/>
    </source>
</evidence>
<keyword evidence="3" id="KW-0663">Pyridoxal phosphate</keyword>